<evidence type="ECO:0008006" key="10">
    <source>
        <dbReference type="Google" id="ProtNLM"/>
    </source>
</evidence>
<dbReference type="InterPro" id="IPR019189">
    <property type="entry name" value="Ribosomal_mL41"/>
</dbReference>
<organism evidence="8">
    <name type="scientific">Blastocystis hominis</name>
    <dbReference type="NCBI Taxonomy" id="12968"/>
    <lineage>
        <taxon>Eukaryota</taxon>
        <taxon>Sar</taxon>
        <taxon>Stramenopiles</taxon>
        <taxon>Bigyra</taxon>
        <taxon>Opalozoa</taxon>
        <taxon>Opalinata</taxon>
        <taxon>Blastocystidae</taxon>
        <taxon>Blastocystis</taxon>
    </lineage>
</organism>
<dbReference type="RefSeq" id="XP_012896504.1">
    <property type="nucleotide sequence ID" value="XM_013041050.1"/>
</dbReference>
<dbReference type="OMA" id="CRNEGVH"/>
<evidence type="ECO:0000256" key="6">
    <source>
        <dbReference type="ARBA" id="ARBA00023274"/>
    </source>
</evidence>
<dbReference type="GO" id="GO:0005762">
    <property type="term" value="C:mitochondrial large ribosomal subunit"/>
    <property type="evidence" value="ECO:0007669"/>
    <property type="project" value="InterPro"/>
</dbReference>
<name>D8M3I3_BLAHO</name>
<dbReference type="InParanoid" id="D8M3I3"/>
<protein>
    <recommendedName>
        <fullName evidence="10">Ribosomal protein L27</fullName>
    </recommendedName>
</protein>
<dbReference type="AlphaFoldDB" id="D8M3I3"/>
<comment type="similarity">
    <text evidence="2">Belongs to the mitochondrion-specific ribosomal protein mL41 family.</text>
</comment>
<evidence type="ECO:0000256" key="3">
    <source>
        <dbReference type="ARBA" id="ARBA00022946"/>
    </source>
</evidence>
<keyword evidence="3" id="KW-0809">Transit peptide</keyword>
<feature type="compositionally biased region" description="Polar residues" evidence="7">
    <location>
        <begin position="1"/>
        <end position="13"/>
    </location>
</feature>
<sequence>MTLGSSFPKNTPLSPKRGNREYYKGNGCRPTGRHTSHGGYICEKDKAVVFDVPDLTNFKLKPYVAFSTPKVK</sequence>
<dbReference type="PANTHER" id="PTHR21338">
    <property type="entry name" value="MITOCHONDRIAL RIBOSOMAL PROTEIN L41"/>
    <property type="match status" value="1"/>
</dbReference>
<evidence type="ECO:0000256" key="5">
    <source>
        <dbReference type="ARBA" id="ARBA00023128"/>
    </source>
</evidence>
<dbReference type="OrthoDB" id="408933at2759"/>
<evidence type="ECO:0000256" key="7">
    <source>
        <dbReference type="SAM" id="MobiDB-lite"/>
    </source>
</evidence>
<dbReference type="EMBL" id="FN668650">
    <property type="protein sequence ID" value="CBK22456.2"/>
    <property type="molecule type" value="Genomic_DNA"/>
</dbReference>
<dbReference type="Proteomes" id="UP000008312">
    <property type="component" value="Unassembled WGS sequence"/>
</dbReference>
<proteinExistence type="inferred from homology"/>
<keyword evidence="5" id="KW-0496">Mitochondrion</keyword>
<dbReference type="GO" id="GO:0006412">
    <property type="term" value="P:translation"/>
    <property type="evidence" value="ECO:0007669"/>
    <property type="project" value="TreeGrafter"/>
</dbReference>
<dbReference type="GeneID" id="24919736"/>
<feature type="region of interest" description="Disordered" evidence="7">
    <location>
        <begin position="1"/>
        <end position="36"/>
    </location>
</feature>
<keyword evidence="9" id="KW-1185">Reference proteome</keyword>
<reference evidence="8" key="1">
    <citation type="submission" date="2010-02" db="EMBL/GenBank/DDBJ databases">
        <title>Sequencing and annotation of the Blastocystis hominis genome.</title>
        <authorList>
            <person name="Wincker P."/>
        </authorList>
    </citation>
    <scope>NUCLEOTIDE SEQUENCE</scope>
    <source>
        <strain evidence="8">Singapore isolate B</strain>
    </source>
</reference>
<comment type="subcellular location">
    <subcellularLocation>
        <location evidence="1">Mitochondrion</location>
    </subcellularLocation>
</comment>
<evidence type="ECO:0000256" key="4">
    <source>
        <dbReference type="ARBA" id="ARBA00022980"/>
    </source>
</evidence>
<gene>
    <name evidence="8" type="ORF">GSBLH_T00002579001</name>
</gene>
<dbReference type="Pfam" id="PF09809">
    <property type="entry name" value="MRP-L27"/>
    <property type="match status" value="1"/>
</dbReference>
<dbReference type="PANTHER" id="PTHR21338:SF0">
    <property type="entry name" value="LARGE RIBOSOMAL SUBUNIT PROTEIN ML41"/>
    <property type="match status" value="1"/>
</dbReference>
<evidence type="ECO:0000256" key="2">
    <source>
        <dbReference type="ARBA" id="ARBA00010152"/>
    </source>
</evidence>
<keyword evidence="6" id="KW-0687">Ribonucleoprotein</keyword>
<dbReference type="GO" id="GO:0003735">
    <property type="term" value="F:structural constituent of ribosome"/>
    <property type="evidence" value="ECO:0007669"/>
    <property type="project" value="InterPro"/>
</dbReference>
<keyword evidence="4" id="KW-0689">Ribosomal protein</keyword>
<accession>D8M3I3</accession>
<evidence type="ECO:0000256" key="1">
    <source>
        <dbReference type="ARBA" id="ARBA00004173"/>
    </source>
</evidence>
<evidence type="ECO:0000313" key="8">
    <source>
        <dbReference type="EMBL" id="CBK22456.2"/>
    </source>
</evidence>
<evidence type="ECO:0000313" key="9">
    <source>
        <dbReference type="Proteomes" id="UP000008312"/>
    </source>
</evidence>